<feature type="compositionally biased region" description="Pro residues" evidence="1">
    <location>
        <begin position="94"/>
        <end position="103"/>
    </location>
</feature>
<feature type="compositionally biased region" description="Low complexity" evidence="1">
    <location>
        <begin position="385"/>
        <end position="398"/>
    </location>
</feature>
<sequence length="538" mass="58408">MADSNTPSSQSDLNIVYYRPPATPGQPAPPLRPASRWWLENGGTLDGALRVPQYYYDDEEMRQCLTAARAAASLLELHHGRAAARAVDNHRPSPDPVEIPAPAPASQEVPAPPAATPAASQRSVDTTSVPDEDSQPHAVSVAPHAEEYLVSVTMHYTEHIRGPVSRGSKVVPKMVQLTKMVHIALRGLTRANFVREFLDVHSLADQFAAGPLSGPTFKIWWTGINKGDAFTVENDTEFGTAISAILKKRGCNRVGVEFKQVDLNGFHSRSKRPRPFETHVPSDGDEEVLSGTQVPNVNQYPDQTQLHGAHILELQRLHKCKDHVNEQNAPGYCYKPEAGGLDDHVRLNNHRFKIWAAAIASGDASKWQPPNHASFDAVRSRPRGQAGPHAPAAAAQPQAPADALQAMLLGLLPLLGMFAGQQFAALTPASAPLPYSLGNPPRTPASVARMTPPTSPLPPPADELHQFLIALSIKKDVDMLDCEAELAAREFTPDILPSVAFAQLKEATGVADGKIVKMQVFAKEWVARQQEKRKARSS</sequence>
<evidence type="ECO:0000313" key="2">
    <source>
        <dbReference type="EMBL" id="RDX56589.1"/>
    </source>
</evidence>
<organism evidence="2 3">
    <name type="scientific">Lentinus brumalis</name>
    <dbReference type="NCBI Taxonomy" id="2498619"/>
    <lineage>
        <taxon>Eukaryota</taxon>
        <taxon>Fungi</taxon>
        <taxon>Dikarya</taxon>
        <taxon>Basidiomycota</taxon>
        <taxon>Agaricomycotina</taxon>
        <taxon>Agaricomycetes</taxon>
        <taxon>Polyporales</taxon>
        <taxon>Polyporaceae</taxon>
        <taxon>Lentinus</taxon>
    </lineage>
</organism>
<keyword evidence="3" id="KW-1185">Reference proteome</keyword>
<feature type="compositionally biased region" description="Polar residues" evidence="1">
    <location>
        <begin position="120"/>
        <end position="129"/>
    </location>
</feature>
<feature type="region of interest" description="Disordered" evidence="1">
    <location>
        <begin position="366"/>
        <end position="398"/>
    </location>
</feature>
<accession>A0A371DVM1</accession>
<evidence type="ECO:0000256" key="1">
    <source>
        <dbReference type="SAM" id="MobiDB-lite"/>
    </source>
</evidence>
<feature type="compositionally biased region" description="Polar residues" evidence="1">
    <location>
        <begin position="1"/>
        <end position="13"/>
    </location>
</feature>
<dbReference type="AlphaFoldDB" id="A0A371DVM1"/>
<name>A0A371DVM1_9APHY</name>
<protein>
    <submittedName>
        <fullName evidence="2">Uncharacterized protein</fullName>
    </submittedName>
</protein>
<feature type="region of interest" description="Disordered" evidence="1">
    <location>
        <begin position="1"/>
        <end position="32"/>
    </location>
</feature>
<reference evidence="2 3" key="1">
    <citation type="journal article" date="2018" name="Biotechnol. Biofuels">
        <title>Integrative visual omics of the white-rot fungus Polyporus brumalis exposes the biotechnological potential of its oxidative enzymes for delignifying raw plant biomass.</title>
        <authorList>
            <person name="Miyauchi S."/>
            <person name="Rancon A."/>
            <person name="Drula E."/>
            <person name="Hage H."/>
            <person name="Chaduli D."/>
            <person name="Favel A."/>
            <person name="Grisel S."/>
            <person name="Henrissat B."/>
            <person name="Herpoel-Gimbert I."/>
            <person name="Ruiz-Duenas F.J."/>
            <person name="Chevret D."/>
            <person name="Hainaut M."/>
            <person name="Lin J."/>
            <person name="Wang M."/>
            <person name="Pangilinan J."/>
            <person name="Lipzen A."/>
            <person name="Lesage-Meessen L."/>
            <person name="Navarro D."/>
            <person name="Riley R."/>
            <person name="Grigoriev I.V."/>
            <person name="Zhou S."/>
            <person name="Raouche S."/>
            <person name="Rosso M.N."/>
        </authorList>
    </citation>
    <scope>NUCLEOTIDE SEQUENCE [LARGE SCALE GENOMIC DNA]</scope>
    <source>
        <strain evidence="2 3">BRFM 1820</strain>
    </source>
</reference>
<gene>
    <name evidence="2" type="ORF">OH76DRAFT_1477186</name>
</gene>
<evidence type="ECO:0000313" key="3">
    <source>
        <dbReference type="Proteomes" id="UP000256964"/>
    </source>
</evidence>
<feature type="compositionally biased region" description="Pro residues" evidence="1">
    <location>
        <begin position="21"/>
        <end position="32"/>
    </location>
</feature>
<dbReference type="EMBL" id="KZ857380">
    <property type="protein sequence ID" value="RDX56589.1"/>
    <property type="molecule type" value="Genomic_DNA"/>
</dbReference>
<proteinExistence type="predicted"/>
<dbReference type="OrthoDB" id="2756231at2759"/>
<dbReference type="Proteomes" id="UP000256964">
    <property type="component" value="Unassembled WGS sequence"/>
</dbReference>
<feature type="region of interest" description="Disordered" evidence="1">
    <location>
        <begin position="269"/>
        <end position="288"/>
    </location>
</feature>
<feature type="region of interest" description="Disordered" evidence="1">
    <location>
        <begin position="85"/>
        <end position="141"/>
    </location>
</feature>